<evidence type="ECO:0000313" key="3">
    <source>
        <dbReference type="EMBL" id="GHO59002.1"/>
    </source>
</evidence>
<evidence type="ECO:0000259" key="1">
    <source>
        <dbReference type="Pfam" id="PF13569"/>
    </source>
</evidence>
<dbReference type="EMBL" id="BNJG01000003">
    <property type="protein sequence ID" value="GHO59002.1"/>
    <property type="molecule type" value="Genomic_DNA"/>
</dbReference>
<proteinExistence type="predicted"/>
<feature type="domain" description="DUF4132" evidence="1">
    <location>
        <begin position="392"/>
        <end position="571"/>
    </location>
</feature>
<protein>
    <recommendedName>
        <fullName evidence="5">DUF4132 domain-containing protein</fullName>
    </recommendedName>
</protein>
<comment type="caution">
    <text evidence="3">The sequence shown here is derived from an EMBL/GenBank/DDBJ whole genome shotgun (WGS) entry which is preliminary data.</text>
</comment>
<keyword evidence="4" id="KW-1185">Reference proteome</keyword>
<dbReference type="Pfam" id="PF13569">
    <property type="entry name" value="DUF4132"/>
    <property type="match status" value="1"/>
</dbReference>
<dbReference type="Proteomes" id="UP000654345">
    <property type="component" value="Unassembled WGS sequence"/>
</dbReference>
<reference evidence="3 4" key="1">
    <citation type="journal article" date="2021" name="Int. J. Syst. Evol. Microbiol.">
        <title>Reticulibacter mediterranei gen. nov., sp. nov., within the new family Reticulibacteraceae fam. nov., and Ktedonospora formicarum gen. nov., sp. nov., Ktedonobacter robiniae sp. nov., Dictyobacter formicarum sp. nov. and Dictyobacter arantiisoli sp. nov., belonging to the class Ktedonobacteria.</title>
        <authorList>
            <person name="Yabe S."/>
            <person name="Zheng Y."/>
            <person name="Wang C.M."/>
            <person name="Sakai Y."/>
            <person name="Abe K."/>
            <person name="Yokota A."/>
            <person name="Donadio S."/>
            <person name="Cavaletti L."/>
            <person name="Monciardini P."/>
        </authorList>
    </citation>
    <scope>NUCLEOTIDE SEQUENCE [LARGE SCALE GENOMIC DNA]</scope>
    <source>
        <strain evidence="3 4">SOSP1-30</strain>
    </source>
</reference>
<accession>A0ABQ3V228</accession>
<dbReference type="InterPro" id="IPR056639">
    <property type="entry name" value="DUF7737"/>
</dbReference>
<name>A0ABQ3V228_9CHLR</name>
<dbReference type="InterPro" id="IPR025406">
    <property type="entry name" value="DUF4132"/>
</dbReference>
<dbReference type="Pfam" id="PF24879">
    <property type="entry name" value="DUF7737"/>
    <property type="match status" value="1"/>
</dbReference>
<evidence type="ECO:0000313" key="4">
    <source>
        <dbReference type="Proteomes" id="UP000654345"/>
    </source>
</evidence>
<sequence length="827" mass="94108">MSHTIQAHELLTAFYQEADQRQYSWDMKPAELEAARPILQANPQLQIAVLRVALEQPPRQENQYSWHAQRAVQGLLSQLCKRHLPYTLEDTQALLQILQQDYRNYYLPSQALLRALSHPLATPETLVVCRPHLEGLREEVSSFYASADQRRQLKLIDDLLGGQQEQVIPLRPDAWGTQVKPLLETIEEQTREHWLVLLRHCALANSSTPSNKWLAEAKQHIKRLEAQNLAKLMCEWIGAFRKKHDERLDEENATLLKGLAWCCLELENEHLAAVLGDAAIEGYRKLLGIGPRAPKVAGACVYALKNMPGLDGAAQLERVRLNTKQATFLRGIEVALNEAAHRAGMSREDMEELTVPTFELQEGCRRVCIGEASVELRVVGARVQLQWFNAAGKPCKAAPANVKRDEKQALKDLKRLSDDMAHMLAAQRERIERLPLIERTWPLATWRKRYLEHPLVGTLAHHLIWRFTNGKRVDTGIWREGHLVDMHDQPLQLTDEAVVTLWHPVFSPAEEVLAWREWLEEQRITQPFKQAHREVYLLTDAERNTRVYSNRFATHILRQHQFNSLAIGRGWQSKLRLAVDDVYPPTMLSLPHWGLRAEFWVEGAGDNYETDINDAGTYFYLTTDQVRFYEIDAAENYAHAGGGGYVSNSWRGDDTAVPLALDQIPPLVFSEVLRDVDLFVGVASVGNDPTWQDGGPEGQYRDYWHSYGFGELSATAETRKQILERLIPRLSLAPRCRIEGRFLKVQGDLRIYKIHLGSGNILMEPNDQYLCIVPGRGANTTQDLYLPFEGDTVLAIILSKAFLLAEDTKITDPTITSQIGKRKITVP</sequence>
<feature type="domain" description="DUF7737" evidence="2">
    <location>
        <begin position="716"/>
        <end position="819"/>
    </location>
</feature>
<dbReference type="RefSeq" id="WP_201375229.1">
    <property type="nucleotide sequence ID" value="NZ_BNJG01000003.1"/>
</dbReference>
<evidence type="ECO:0008006" key="5">
    <source>
        <dbReference type="Google" id="ProtNLM"/>
    </source>
</evidence>
<evidence type="ECO:0000259" key="2">
    <source>
        <dbReference type="Pfam" id="PF24879"/>
    </source>
</evidence>
<gene>
    <name evidence="3" type="ORF">KSB_74770</name>
</gene>
<organism evidence="3 4">
    <name type="scientific">Ktedonobacter robiniae</name>
    <dbReference type="NCBI Taxonomy" id="2778365"/>
    <lineage>
        <taxon>Bacteria</taxon>
        <taxon>Bacillati</taxon>
        <taxon>Chloroflexota</taxon>
        <taxon>Ktedonobacteria</taxon>
        <taxon>Ktedonobacterales</taxon>
        <taxon>Ktedonobacteraceae</taxon>
        <taxon>Ktedonobacter</taxon>
    </lineage>
</organism>